<dbReference type="Pfam" id="PF06754">
    <property type="entry name" value="PhnG"/>
    <property type="match status" value="1"/>
</dbReference>
<keyword evidence="1" id="KW-0456">Lyase</keyword>
<reference evidence="2" key="1">
    <citation type="journal article" date="2019" name="Int. J. Syst. Evol. Microbiol.">
        <title>The Global Catalogue of Microorganisms (GCM) 10K type strain sequencing project: providing services to taxonomists for standard genome sequencing and annotation.</title>
        <authorList>
            <consortium name="The Broad Institute Genomics Platform"/>
            <consortium name="The Broad Institute Genome Sequencing Center for Infectious Disease"/>
            <person name="Wu L."/>
            <person name="Ma J."/>
        </authorList>
    </citation>
    <scope>NUCLEOTIDE SEQUENCE [LARGE SCALE GENOMIC DNA]</scope>
    <source>
        <strain evidence="2">CGMCC 4.1434</strain>
    </source>
</reference>
<dbReference type="Proteomes" id="UP001596109">
    <property type="component" value="Unassembled WGS sequence"/>
</dbReference>
<sequence length="140" mass="16061">MNRRRRTKILIDGSPHLARKLASEIEQSYAVHVVTEPHHALTMIKMRETAKKTLFYLGEVLITETKVQIGQSFGIGIVVGDEEALSYQMAVIDAAYEADLVETTNWTVLLEEEERHICETREKREANLLKTKVNFEMMDV</sequence>
<gene>
    <name evidence="1" type="primary">phnG</name>
    <name evidence="1" type="ORF">ACFPRA_23230</name>
</gene>
<proteinExistence type="predicted"/>
<keyword evidence="2" id="KW-1185">Reference proteome</keyword>
<dbReference type="RefSeq" id="WP_381440079.1">
    <property type="nucleotide sequence ID" value="NZ_JBHSNO010000018.1"/>
</dbReference>
<evidence type="ECO:0000313" key="1">
    <source>
        <dbReference type="EMBL" id="MFC5591795.1"/>
    </source>
</evidence>
<organism evidence="1 2">
    <name type="scientific">Sporosarcina soli</name>
    <dbReference type="NCBI Taxonomy" id="334736"/>
    <lineage>
        <taxon>Bacteria</taxon>
        <taxon>Bacillati</taxon>
        <taxon>Bacillota</taxon>
        <taxon>Bacilli</taxon>
        <taxon>Bacillales</taxon>
        <taxon>Caryophanaceae</taxon>
        <taxon>Sporosarcina</taxon>
    </lineage>
</organism>
<protein>
    <submittedName>
        <fullName evidence="1">Phosphonate C-P lyase system protein PhnG</fullName>
    </submittedName>
</protein>
<accession>A0ABW0TSA8</accession>
<evidence type="ECO:0000313" key="2">
    <source>
        <dbReference type="Proteomes" id="UP001596109"/>
    </source>
</evidence>
<dbReference type="InterPro" id="IPR009609">
    <property type="entry name" value="Phosphonate_metab_PhnG"/>
</dbReference>
<name>A0ABW0TSA8_9BACL</name>
<comment type="caution">
    <text evidence="1">The sequence shown here is derived from an EMBL/GenBank/DDBJ whole genome shotgun (WGS) entry which is preliminary data.</text>
</comment>
<dbReference type="NCBIfam" id="TIGR03293">
    <property type="entry name" value="PhnG_redo"/>
    <property type="match status" value="1"/>
</dbReference>
<dbReference type="GO" id="GO:0016829">
    <property type="term" value="F:lyase activity"/>
    <property type="evidence" value="ECO:0007669"/>
    <property type="project" value="UniProtKB-KW"/>
</dbReference>
<dbReference type="EMBL" id="JBHSNO010000018">
    <property type="protein sequence ID" value="MFC5591795.1"/>
    <property type="molecule type" value="Genomic_DNA"/>
</dbReference>